<dbReference type="EMBL" id="JACBNQ010000001">
    <property type="protein sequence ID" value="NYB72902.1"/>
    <property type="molecule type" value="Genomic_DNA"/>
</dbReference>
<reference evidence="1" key="1">
    <citation type="submission" date="2020-07" db="EMBL/GenBank/DDBJ databases">
        <title>Genomic analysis of a strain of Sedimentibacter Hydroxybenzoicus DSM7310.</title>
        <authorList>
            <person name="Ma S."/>
        </authorList>
    </citation>
    <scope>NUCLEOTIDE SEQUENCE</scope>
    <source>
        <strain evidence="1">DSM 7310</strain>
    </source>
</reference>
<dbReference type="Proteomes" id="UP000611629">
    <property type="component" value="Unassembled WGS sequence"/>
</dbReference>
<keyword evidence="2" id="KW-1185">Reference proteome</keyword>
<name>A0A974BHG2_SEDHY</name>
<evidence type="ECO:0000313" key="1">
    <source>
        <dbReference type="EMBL" id="NYB72902.1"/>
    </source>
</evidence>
<sequence>MQELFLKTEDGLIPLDEEIIKKYNLKAGRISPFSRFWVVDKSGNIAKDSLTNLYEGTSSPTPEEMPRGEGLEDDEIVEFEETGAILSQSEIIDFSGWMNSGR</sequence>
<dbReference type="AlphaFoldDB" id="A0A974BHG2"/>
<gene>
    <name evidence="1" type="ORF">HZF24_01965</name>
</gene>
<organism evidence="1 2">
    <name type="scientific">Sedimentibacter hydroxybenzoicus DSM 7310</name>
    <dbReference type="NCBI Taxonomy" id="1123245"/>
    <lineage>
        <taxon>Bacteria</taxon>
        <taxon>Bacillati</taxon>
        <taxon>Bacillota</taxon>
        <taxon>Tissierellia</taxon>
        <taxon>Sedimentibacter</taxon>
    </lineage>
</organism>
<evidence type="ECO:0000313" key="2">
    <source>
        <dbReference type="Proteomes" id="UP000611629"/>
    </source>
</evidence>
<protein>
    <submittedName>
        <fullName evidence="1">Uncharacterized protein</fullName>
    </submittedName>
</protein>
<proteinExistence type="predicted"/>
<comment type="caution">
    <text evidence="1">The sequence shown here is derived from an EMBL/GenBank/DDBJ whole genome shotgun (WGS) entry which is preliminary data.</text>
</comment>
<dbReference type="RefSeq" id="WP_179236572.1">
    <property type="nucleotide sequence ID" value="NZ_JACBNQ010000001.1"/>
</dbReference>
<accession>A0A974BHG2</accession>